<evidence type="ECO:0000256" key="3">
    <source>
        <dbReference type="ARBA" id="ARBA00004514"/>
    </source>
</evidence>
<accession>A0A6G1JA07</accession>
<name>A0A6G1JA07_9PLEO</name>
<dbReference type="EMBL" id="MU005575">
    <property type="protein sequence ID" value="KAF2687362.1"/>
    <property type="molecule type" value="Genomic_DNA"/>
</dbReference>
<evidence type="ECO:0000256" key="4">
    <source>
        <dbReference type="ARBA" id="ARBA00022490"/>
    </source>
</evidence>
<dbReference type="Proteomes" id="UP000799291">
    <property type="component" value="Unassembled WGS sequence"/>
</dbReference>
<dbReference type="InterPro" id="IPR011989">
    <property type="entry name" value="ARM-like"/>
</dbReference>
<dbReference type="GO" id="GO:0005739">
    <property type="term" value="C:mitochondrion"/>
    <property type="evidence" value="ECO:0007669"/>
    <property type="project" value="UniProtKB-SubCell"/>
</dbReference>
<gene>
    <name evidence="7" type="ORF">K458DRAFT_362061</name>
</gene>
<dbReference type="Gene3D" id="1.25.10.10">
    <property type="entry name" value="Leucine-rich Repeat Variant"/>
    <property type="match status" value="1"/>
</dbReference>
<keyword evidence="4" id="KW-0963">Cytoplasm</keyword>
<dbReference type="GO" id="GO:0005085">
    <property type="term" value="F:guanyl-nucleotide exchange factor activity"/>
    <property type="evidence" value="ECO:0007669"/>
    <property type="project" value="InterPro"/>
</dbReference>
<organism evidence="7 8">
    <name type="scientific">Lentithecium fluviatile CBS 122367</name>
    <dbReference type="NCBI Taxonomy" id="1168545"/>
    <lineage>
        <taxon>Eukaryota</taxon>
        <taxon>Fungi</taxon>
        <taxon>Dikarya</taxon>
        <taxon>Ascomycota</taxon>
        <taxon>Pezizomycotina</taxon>
        <taxon>Dothideomycetes</taxon>
        <taxon>Pleosporomycetidae</taxon>
        <taxon>Pleosporales</taxon>
        <taxon>Massarineae</taxon>
        <taxon>Lentitheciaceae</taxon>
        <taxon>Lentithecium</taxon>
    </lineage>
</organism>
<dbReference type="InterPro" id="IPR016024">
    <property type="entry name" value="ARM-type_fold"/>
</dbReference>
<reference evidence="7" key="1">
    <citation type="journal article" date="2020" name="Stud. Mycol.">
        <title>101 Dothideomycetes genomes: a test case for predicting lifestyles and emergence of pathogens.</title>
        <authorList>
            <person name="Haridas S."/>
            <person name="Albert R."/>
            <person name="Binder M."/>
            <person name="Bloem J."/>
            <person name="Labutti K."/>
            <person name="Salamov A."/>
            <person name="Andreopoulos B."/>
            <person name="Baker S."/>
            <person name="Barry K."/>
            <person name="Bills G."/>
            <person name="Bluhm B."/>
            <person name="Cannon C."/>
            <person name="Castanera R."/>
            <person name="Culley D."/>
            <person name="Daum C."/>
            <person name="Ezra D."/>
            <person name="Gonzalez J."/>
            <person name="Henrissat B."/>
            <person name="Kuo A."/>
            <person name="Liang C."/>
            <person name="Lipzen A."/>
            <person name="Lutzoni F."/>
            <person name="Magnuson J."/>
            <person name="Mondo S."/>
            <person name="Nolan M."/>
            <person name="Ohm R."/>
            <person name="Pangilinan J."/>
            <person name="Park H.-J."/>
            <person name="Ramirez L."/>
            <person name="Alfaro M."/>
            <person name="Sun H."/>
            <person name="Tritt A."/>
            <person name="Yoshinaga Y."/>
            <person name="Zwiers L.-H."/>
            <person name="Turgeon B."/>
            <person name="Goodwin S."/>
            <person name="Spatafora J."/>
            <person name="Crous P."/>
            <person name="Grigoriev I."/>
        </authorList>
    </citation>
    <scope>NUCLEOTIDE SEQUENCE</scope>
    <source>
        <strain evidence="7">CBS 122367</strain>
    </source>
</reference>
<dbReference type="InterPro" id="IPR040144">
    <property type="entry name" value="RAP1GDS1"/>
</dbReference>
<proteinExistence type="predicted"/>
<evidence type="ECO:0000256" key="5">
    <source>
        <dbReference type="ARBA" id="ARBA00022824"/>
    </source>
</evidence>
<dbReference type="GO" id="GO:0005783">
    <property type="term" value="C:endoplasmic reticulum"/>
    <property type="evidence" value="ECO:0007669"/>
    <property type="project" value="UniProtKB-SubCell"/>
</dbReference>
<evidence type="ECO:0000313" key="7">
    <source>
        <dbReference type="EMBL" id="KAF2687362.1"/>
    </source>
</evidence>
<evidence type="ECO:0000256" key="2">
    <source>
        <dbReference type="ARBA" id="ARBA00004240"/>
    </source>
</evidence>
<dbReference type="SMART" id="SM00185">
    <property type="entry name" value="ARM"/>
    <property type="match status" value="3"/>
</dbReference>
<comment type="subcellular location">
    <subcellularLocation>
        <location evidence="3">Cytoplasm</location>
        <location evidence="3">Cytosol</location>
    </subcellularLocation>
    <subcellularLocation>
        <location evidence="2">Endoplasmic reticulum</location>
    </subcellularLocation>
    <subcellularLocation>
        <location evidence="1">Mitochondrion</location>
    </subcellularLocation>
</comment>
<dbReference type="AlphaFoldDB" id="A0A6G1JA07"/>
<keyword evidence="5" id="KW-0256">Endoplasmic reticulum</keyword>
<keyword evidence="6" id="KW-0496">Mitochondrion</keyword>
<dbReference type="SUPFAM" id="SSF48371">
    <property type="entry name" value="ARM repeat"/>
    <property type="match status" value="1"/>
</dbReference>
<dbReference type="OrthoDB" id="26149at2759"/>
<dbReference type="InterPro" id="IPR000225">
    <property type="entry name" value="Armadillo"/>
</dbReference>
<dbReference type="PANTHER" id="PTHR10957">
    <property type="entry name" value="RAP1 GTPASE-GDP DISSOCIATION STIMULATOR 1"/>
    <property type="match status" value="1"/>
</dbReference>
<sequence length="627" mass="68610">MSTSDRPNEMLNGLEEYLDAGPTGDYQRLRGATESLGEGESEDGLAVVQLLGTAVGKQHGWQNPFRENGILRHVLSSLDPARVPTAMIKQYLRVVGNCVADNDENRELVVEKLEKIVACLAEEELTATALAVLFNLFNDFEPAHIEAAKLRLDDSLASYLAAGKIPEQGVDYATELMHLTTEKLTPIQLEDSTSLHVFENILKVSLPYDEDHYQEYLTILVHYLQDPEFQQKIATADTMERLVDLMLDFEVRLSAEESQAVFRELATQADPNKIASEETDVILMVRLASSLAAISASDAFVRNLKLRSPLVKKIKSKLLSLATSPSTVCACVILGNLATSDQVCIDMVEDMGLHITLIEILSSRRELALLYAAAGFMRHLAFPEVNRSILGEAGLIETCSHLFTNKDPSVRGEAAAILCKLISNNFLNIEKVVYESIPEGIVPAQIAGIEAPVHPTILYHLVTQALAPSAPLPSTAMKNPMIELGRTIIAILRYLRQPKAEEDIDAVARHMFKTPAIARPLARLVRQRFYADARSEGLLGLGLMAQSHEGAICVVEEIKADHGLLEAIKEFAVEQKGGQESNATAGRDYQNAVVLLHGLATNGVGAMDASLKSSVESLQAELSRLMI</sequence>
<dbReference type="GO" id="GO:0005829">
    <property type="term" value="C:cytosol"/>
    <property type="evidence" value="ECO:0007669"/>
    <property type="project" value="UniProtKB-SubCell"/>
</dbReference>
<protein>
    <submittedName>
        <fullName evidence="7">ARM repeat-containing protein</fullName>
    </submittedName>
</protein>
<evidence type="ECO:0000256" key="1">
    <source>
        <dbReference type="ARBA" id="ARBA00004173"/>
    </source>
</evidence>
<keyword evidence="8" id="KW-1185">Reference proteome</keyword>
<evidence type="ECO:0000256" key="6">
    <source>
        <dbReference type="ARBA" id="ARBA00023128"/>
    </source>
</evidence>
<evidence type="ECO:0000313" key="8">
    <source>
        <dbReference type="Proteomes" id="UP000799291"/>
    </source>
</evidence>